<proteinExistence type="predicted"/>
<dbReference type="AlphaFoldDB" id="W2UTG5"/>
<dbReference type="Proteomes" id="UP000018850">
    <property type="component" value="Unassembled WGS sequence"/>
</dbReference>
<dbReference type="EMBL" id="AYXY01000001">
    <property type="protein sequence ID" value="ETN96801.1"/>
    <property type="molecule type" value="Genomic_DNA"/>
</dbReference>
<comment type="caution">
    <text evidence="1">The sequence shown here is derived from an EMBL/GenBank/DDBJ whole genome shotgun (WGS) entry which is preliminary data.</text>
</comment>
<evidence type="ECO:0000313" key="1">
    <source>
        <dbReference type="EMBL" id="ETN96801.1"/>
    </source>
</evidence>
<keyword evidence="2" id="KW-1185">Reference proteome</keyword>
<gene>
    <name evidence="1" type="ORF">P278_02270</name>
</gene>
<organism evidence="1 2">
    <name type="scientific">Zhouia amylolytica AD3</name>
    <dbReference type="NCBI Taxonomy" id="1286632"/>
    <lineage>
        <taxon>Bacteria</taxon>
        <taxon>Pseudomonadati</taxon>
        <taxon>Bacteroidota</taxon>
        <taxon>Flavobacteriia</taxon>
        <taxon>Flavobacteriales</taxon>
        <taxon>Flavobacteriaceae</taxon>
        <taxon>Zhouia</taxon>
    </lineage>
</organism>
<reference evidence="1 2" key="2">
    <citation type="journal article" date="2016" name="Genome Announc.">
        <title>Draft Genome Sequence of Zhouia amylolytica AD3, Isolated from Tidal Flat Sediment.</title>
        <authorList>
            <person name="Jia B."/>
            <person name="Jin H.M."/>
            <person name="Lee H.J."/>
            <person name="Jeon C.O."/>
        </authorList>
    </citation>
    <scope>NUCLEOTIDE SEQUENCE [LARGE SCALE GENOMIC DNA]</scope>
    <source>
        <strain evidence="1 2">AD3</strain>
    </source>
</reference>
<protein>
    <submittedName>
        <fullName evidence="1">Uncharacterized protein</fullName>
    </submittedName>
</protein>
<accession>W2UTG5</accession>
<name>W2UTG5_9FLAO</name>
<sequence>MILCQRARNQVGNIVEFVDEDFQEFDGIDFNNNFSDFR</sequence>
<reference evidence="2" key="1">
    <citation type="submission" date="2013-11" db="EMBL/GenBank/DDBJ databases">
        <title>Draft genome sequence from a member of Zhouia, isolated tidal flat.</title>
        <authorList>
            <person name="Jin H."/>
            <person name="Jeon C.O."/>
        </authorList>
    </citation>
    <scope>NUCLEOTIDE SEQUENCE [LARGE SCALE GENOMIC DNA]</scope>
    <source>
        <strain evidence="2">AD3</strain>
    </source>
</reference>
<evidence type="ECO:0000313" key="2">
    <source>
        <dbReference type="Proteomes" id="UP000018850"/>
    </source>
</evidence>